<evidence type="ECO:0000313" key="9">
    <source>
        <dbReference type="EMBL" id="PRX98806.1"/>
    </source>
</evidence>
<dbReference type="GO" id="GO:0005886">
    <property type="term" value="C:plasma membrane"/>
    <property type="evidence" value="ECO:0007669"/>
    <property type="project" value="UniProtKB-SubCell"/>
</dbReference>
<dbReference type="CDD" id="cd06173">
    <property type="entry name" value="MFS_MefA_like"/>
    <property type="match status" value="1"/>
</dbReference>
<keyword evidence="6 7" id="KW-0472">Membrane</keyword>
<feature type="domain" description="Major facilitator superfamily (MFS) profile" evidence="8">
    <location>
        <begin position="22"/>
        <end position="412"/>
    </location>
</feature>
<evidence type="ECO:0000256" key="6">
    <source>
        <dbReference type="ARBA" id="ARBA00023136"/>
    </source>
</evidence>
<dbReference type="InterPro" id="IPR010290">
    <property type="entry name" value="TM_effector"/>
</dbReference>
<dbReference type="PROSITE" id="PS50850">
    <property type="entry name" value="MFS"/>
    <property type="match status" value="1"/>
</dbReference>
<feature type="transmembrane region" description="Helical" evidence="7">
    <location>
        <begin position="236"/>
        <end position="257"/>
    </location>
</feature>
<proteinExistence type="predicted"/>
<dbReference type="Pfam" id="PF05977">
    <property type="entry name" value="MFS_3"/>
    <property type="match status" value="1"/>
</dbReference>
<feature type="transmembrane region" description="Helical" evidence="7">
    <location>
        <begin position="299"/>
        <end position="317"/>
    </location>
</feature>
<dbReference type="PANTHER" id="PTHR23513:SF6">
    <property type="entry name" value="MAJOR FACILITATOR SUPERFAMILY ASSOCIATED DOMAIN-CONTAINING PROTEIN"/>
    <property type="match status" value="1"/>
</dbReference>
<name>A0A2T0Q4S6_9ACTN</name>
<dbReference type="PANTHER" id="PTHR23513">
    <property type="entry name" value="INTEGRAL MEMBRANE EFFLUX PROTEIN-RELATED"/>
    <property type="match status" value="1"/>
</dbReference>
<dbReference type="SUPFAM" id="SSF103473">
    <property type="entry name" value="MFS general substrate transporter"/>
    <property type="match status" value="1"/>
</dbReference>
<evidence type="ECO:0000256" key="4">
    <source>
        <dbReference type="ARBA" id="ARBA00022692"/>
    </source>
</evidence>
<keyword evidence="3" id="KW-1003">Cell membrane</keyword>
<organism evidence="9 10">
    <name type="scientific">Allonocardiopsis opalescens</name>
    <dbReference type="NCBI Taxonomy" id="1144618"/>
    <lineage>
        <taxon>Bacteria</taxon>
        <taxon>Bacillati</taxon>
        <taxon>Actinomycetota</taxon>
        <taxon>Actinomycetes</taxon>
        <taxon>Streptosporangiales</taxon>
        <taxon>Allonocardiopsis</taxon>
    </lineage>
</organism>
<evidence type="ECO:0000256" key="1">
    <source>
        <dbReference type="ARBA" id="ARBA00004651"/>
    </source>
</evidence>
<feature type="transmembrane region" description="Helical" evidence="7">
    <location>
        <begin position="26"/>
        <end position="51"/>
    </location>
</feature>
<accession>A0A2T0Q4S6</accession>
<evidence type="ECO:0000259" key="8">
    <source>
        <dbReference type="PROSITE" id="PS50850"/>
    </source>
</evidence>
<feature type="transmembrane region" description="Helical" evidence="7">
    <location>
        <begin position="170"/>
        <end position="198"/>
    </location>
</feature>
<dbReference type="EMBL" id="PVZC01000004">
    <property type="protein sequence ID" value="PRX98806.1"/>
    <property type="molecule type" value="Genomic_DNA"/>
</dbReference>
<feature type="transmembrane region" description="Helical" evidence="7">
    <location>
        <begin position="269"/>
        <end position="287"/>
    </location>
</feature>
<dbReference type="Proteomes" id="UP000237846">
    <property type="component" value="Unassembled WGS sequence"/>
</dbReference>
<dbReference type="Gene3D" id="1.20.1250.20">
    <property type="entry name" value="MFS general substrate transporter like domains"/>
    <property type="match status" value="1"/>
</dbReference>
<keyword evidence="4 7" id="KW-0812">Transmembrane</keyword>
<evidence type="ECO:0000313" key="10">
    <source>
        <dbReference type="Proteomes" id="UP000237846"/>
    </source>
</evidence>
<feature type="transmembrane region" description="Helical" evidence="7">
    <location>
        <begin position="57"/>
        <end position="80"/>
    </location>
</feature>
<dbReference type="AlphaFoldDB" id="A0A2T0Q4S6"/>
<keyword evidence="2" id="KW-0813">Transport</keyword>
<keyword evidence="5 7" id="KW-1133">Transmembrane helix</keyword>
<evidence type="ECO:0000256" key="3">
    <source>
        <dbReference type="ARBA" id="ARBA00022475"/>
    </source>
</evidence>
<dbReference type="InterPro" id="IPR020846">
    <property type="entry name" value="MFS_dom"/>
</dbReference>
<feature type="transmembrane region" description="Helical" evidence="7">
    <location>
        <begin position="389"/>
        <end position="407"/>
    </location>
</feature>
<comment type="caution">
    <text evidence="9">The sequence shown here is derived from an EMBL/GenBank/DDBJ whole genome shotgun (WGS) entry which is preliminary data.</text>
</comment>
<keyword evidence="10" id="KW-1185">Reference proteome</keyword>
<dbReference type="InterPro" id="IPR036259">
    <property type="entry name" value="MFS_trans_sf"/>
</dbReference>
<evidence type="ECO:0000256" key="2">
    <source>
        <dbReference type="ARBA" id="ARBA00022448"/>
    </source>
</evidence>
<comment type="subcellular location">
    <subcellularLocation>
        <location evidence="1">Cell membrane</location>
        <topology evidence="1">Multi-pass membrane protein</topology>
    </subcellularLocation>
</comment>
<feature type="transmembrane region" description="Helical" evidence="7">
    <location>
        <begin position="363"/>
        <end position="383"/>
    </location>
</feature>
<evidence type="ECO:0000256" key="5">
    <source>
        <dbReference type="ARBA" id="ARBA00022989"/>
    </source>
</evidence>
<feature type="transmembrane region" description="Helical" evidence="7">
    <location>
        <begin position="323"/>
        <end position="342"/>
    </location>
</feature>
<protein>
    <submittedName>
        <fullName evidence="9">Fucose permease</fullName>
    </submittedName>
</protein>
<dbReference type="GO" id="GO:0022857">
    <property type="term" value="F:transmembrane transporter activity"/>
    <property type="evidence" value="ECO:0007669"/>
    <property type="project" value="InterPro"/>
</dbReference>
<reference evidence="9 10" key="1">
    <citation type="submission" date="2018-03" db="EMBL/GenBank/DDBJ databases">
        <title>Genomic Encyclopedia of Archaeal and Bacterial Type Strains, Phase II (KMG-II): from individual species to whole genera.</title>
        <authorList>
            <person name="Goeker M."/>
        </authorList>
    </citation>
    <scope>NUCLEOTIDE SEQUENCE [LARGE SCALE GENOMIC DNA]</scope>
    <source>
        <strain evidence="9 10">DSM 45601</strain>
    </source>
</reference>
<gene>
    <name evidence="9" type="ORF">CLV72_104386</name>
</gene>
<sequence length="421" mass="42827">MSADRRARRSRAAAPPAPLGPRFARLWWASAVTNLGDGALLAAGPLLVASLDPRPAAVAGGALAQQLPWLLFALASGALVDRLPRRALLVAANLARAGVLALLAAAVLSGTAGLWTVYLALFLLGTGETLADTAYGTLVAAVVPPDRLGRANARLALTHSLNNQLLGPPLGALLFAAGLALPFGFHALAFALSALLVARVGAVPTPRPEHATARSLTAEVAEGLAWLWRDTGLRTLAGCILVMNLAGVGTFALWVLYARERLGLSDAGFGLFIAAGAVGGVAGSWVYERLEPRVGRVALLRGGLVVEALTYAALALITHPLAAGAVMALFGVHAVVWGTAAVTVRQQVTPAHLLGRVTGAYRLADLGGAALGALLGGAVATAFGLLAPFWLAFAAVGLLAAVAWRGLGRVAAAPGEAPRPS</sequence>
<feature type="transmembrane region" description="Helical" evidence="7">
    <location>
        <begin position="100"/>
        <end position="124"/>
    </location>
</feature>
<evidence type="ECO:0000256" key="7">
    <source>
        <dbReference type="SAM" id="Phobius"/>
    </source>
</evidence>
<dbReference type="RefSeq" id="WP_211302877.1">
    <property type="nucleotide sequence ID" value="NZ_PVZC01000004.1"/>
</dbReference>